<dbReference type="Proteomes" id="UP000183809">
    <property type="component" value="Unassembled WGS sequence"/>
</dbReference>
<dbReference type="AlphaFoldDB" id="A0A1J9QW61"/>
<sequence>MPKFDGARTRSRSRANTTSRKITPDSASNIPDPSPQQPHSTSYASTPRTSTRTTIPANPIIRVYAPSPSPSPTSPTTPHRSHSRQHLQCADRSTRLTFALGLILGAIACGLARTIAPELTSIPSPYLPTSLSNRSATGHGAPRTRPQSFITPQHLAWISFVPSLCWADSTVLDRLPALDEVPGRELGVFGAEGLGPHGEDDGKGWKEGGVGGGLSEDEKEVGEVAEGVGRERRLQRCKEAVLKGGERMKELFDDGFTGGEEGVMVRVMTGAQRAVVKEVIRVAEESAAFECMTQREKVKWVRSMDEGLRVEERERRRAELQRLGGLKGWWAETIGWPY</sequence>
<reference evidence="2 3" key="1">
    <citation type="submission" date="2016-10" db="EMBL/GenBank/DDBJ databases">
        <title>Proteomics and genomics reveal pathogen-plant mechanisms compatible with a hemibiotrophic lifestyle of Diplodia corticola.</title>
        <authorList>
            <person name="Fernandes I."/>
            <person name="De Jonge R."/>
            <person name="Van De Peer Y."/>
            <person name="Devreese B."/>
            <person name="Alves A."/>
            <person name="Esteves A.C."/>
        </authorList>
    </citation>
    <scope>NUCLEOTIDE SEQUENCE [LARGE SCALE GENOMIC DNA]</scope>
    <source>
        <strain evidence="2 3">CBS 112549</strain>
    </source>
</reference>
<accession>A0A1J9QW61</accession>
<name>A0A1J9QW61_9PEZI</name>
<dbReference type="EMBL" id="MNUE01000037">
    <property type="protein sequence ID" value="OJD32617.1"/>
    <property type="molecule type" value="Genomic_DNA"/>
</dbReference>
<feature type="region of interest" description="Disordered" evidence="1">
    <location>
        <begin position="1"/>
        <end position="88"/>
    </location>
</feature>
<proteinExistence type="predicted"/>
<organism evidence="2 3">
    <name type="scientific">Diplodia corticola</name>
    <dbReference type="NCBI Taxonomy" id="236234"/>
    <lineage>
        <taxon>Eukaryota</taxon>
        <taxon>Fungi</taxon>
        <taxon>Dikarya</taxon>
        <taxon>Ascomycota</taxon>
        <taxon>Pezizomycotina</taxon>
        <taxon>Dothideomycetes</taxon>
        <taxon>Dothideomycetes incertae sedis</taxon>
        <taxon>Botryosphaeriales</taxon>
        <taxon>Botryosphaeriaceae</taxon>
        <taxon>Diplodia</taxon>
    </lineage>
</organism>
<gene>
    <name evidence="2" type="ORF">BKCO1_37000120</name>
</gene>
<dbReference type="RefSeq" id="XP_020128877.1">
    <property type="nucleotide sequence ID" value="XM_020274998.1"/>
</dbReference>
<comment type="caution">
    <text evidence="2">The sequence shown here is derived from an EMBL/GenBank/DDBJ whole genome shotgun (WGS) entry which is preliminary data.</text>
</comment>
<dbReference type="GeneID" id="31015259"/>
<feature type="compositionally biased region" description="Low complexity" evidence="1">
    <location>
        <begin position="40"/>
        <end position="54"/>
    </location>
</feature>
<evidence type="ECO:0000256" key="1">
    <source>
        <dbReference type="SAM" id="MobiDB-lite"/>
    </source>
</evidence>
<protein>
    <submittedName>
        <fullName evidence="2">Uncharacterized protein</fullName>
    </submittedName>
</protein>
<evidence type="ECO:0000313" key="3">
    <source>
        <dbReference type="Proteomes" id="UP000183809"/>
    </source>
</evidence>
<evidence type="ECO:0000313" key="2">
    <source>
        <dbReference type="EMBL" id="OJD32617.1"/>
    </source>
</evidence>
<keyword evidence="3" id="KW-1185">Reference proteome</keyword>